<dbReference type="FunFam" id="2.60.110.10:FF:000002">
    <property type="entry name" value="Thaumatin-like protein 1a"/>
    <property type="match status" value="1"/>
</dbReference>
<comment type="similarity">
    <text evidence="2">Belongs to the thaumatin family.</text>
</comment>
<accession>A0A4D6LWB7</accession>
<dbReference type="Gene3D" id="2.60.110.10">
    <property type="entry name" value="Thaumatin"/>
    <property type="match status" value="1"/>
</dbReference>
<keyword evidence="6" id="KW-1185">Reference proteome</keyword>
<evidence type="ECO:0000256" key="2">
    <source>
        <dbReference type="ARBA" id="ARBA00010607"/>
    </source>
</evidence>
<dbReference type="Pfam" id="PF00314">
    <property type="entry name" value="Thaumatin"/>
    <property type="match status" value="1"/>
</dbReference>
<sequence length="335" mass="36888">MIFCYYFFGESHIFFLYIYAKTEAGIANTKQSHCSLHHAKVHPHPLFRPLPPLQHFRYFFFYIFHYGFKPTQKVLTFSTIFSHVTSELTYVCRLFSISIVPKPWASATTVTLYNKCSHPVWPGIQSNAGKPILARGGLFLPPHQNQTLQLPPLWAGRFWPRVGCNFDAAGRGQCDTGDCGAGLFCNGLGGAPPATLAEINIGTGTELAYYDISLVDGYNLPMSIIPVRGPGLGPVPGKCQFAGCTKDLNTMCPAVLQVRSKDKKRVVACKSACRAFNSPNYCCTGSHGTAQTCGPTQYSRIFKSACPMAYSFAYDDLSSLFTCPSANYLVTFCPN</sequence>
<protein>
    <submittedName>
        <fullName evidence="5">Dihydropteroate synthase</fullName>
    </submittedName>
</protein>
<reference evidence="5 6" key="1">
    <citation type="submission" date="2019-04" db="EMBL/GenBank/DDBJ databases">
        <title>An improved genome assembly and genetic linkage map for asparagus bean, Vigna unguiculata ssp. sesquipedialis.</title>
        <authorList>
            <person name="Xia Q."/>
            <person name="Zhang R."/>
            <person name="Dong Y."/>
        </authorList>
    </citation>
    <scope>NUCLEOTIDE SEQUENCE [LARGE SCALE GENOMIC DNA]</scope>
    <source>
        <tissue evidence="5">Leaf</tissue>
    </source>
</reference>
<dbReference type="SMART" id="SM00205">
    <property type="entry name" value="THN"/>
    <property type="match status" value="1"/>
</dbReference>
<organism evidence="5 6">
    <name type="scientific">Vigna unguiculata</name>
    <name type="common">Cowpea</name>
    <dbReference type="NCBI Taxonomy" id="3917"/>
    <lineage>
        <taxon>Eukaryota</taxon>
        <taxon>Viridiplantae</taxon>
        <taxon>Streptophyta</taxon>
        <taxon>Embryophyta</taxon>
        <taxon>Tracheophyta</taxon>
        <taxon>Spermatophyta</taxon>
        <taxon>Magnoliopsida</taxon>
        <taxon>eudicotyledons</taxon>
        <taxon>Gunneridae</taxon>
        <taxon>Pentapetalae</taxon>
        <taxon>rosids</taxon>
        <taxon>fabids</taxon>
        <taxon>Fabales</taxon>
        <taxon>Fabaceae</taxon>
        <taxon>Papilionoideae</taxon>
        <taxon>50 kb inversion clade</taxon>
        <taxon>NPAAA clade</taxon>
        <taxon>indigoferoid/millettioid clade</taxon>
        <taxon>Phaseoleae</taxon>
        <taxon>Vigna</taxon>
    </lineage>
</organism>
<dbReference type="GO" id="GO:0005576">
    <property type="term" value="C:extracellular region"/>
    <property type="evidence" value="ECO:0007669"/>
    <property type="project" value="UniProtKB-SubCell"/>
</dbReference>
<dbReference type="PROSITE" id="PS00316">
    <property type="entry name" value="THAUMATIN_1"/>
    <property type="match status" value="1"/>
</dbReference>
<gene>
    <name evidence="5" type="ORF">DEO72_LG5g348</name>
</gene>
<keyword evidence="3" id="KW-0964">Secreted</keyword>
<comment type="subcellular location">
    <subcellularLocation>
        <location evidence="1">Secreted</location>
    </subcellularLocation>
</comment>
<dbReference type="PANTHER" id="PTHR31048">
    <property type="entry name" value="OS03G0233200 PROTEIN"/>
    <property type="match status" value="1"/>
</dbReference>
<dbReference type="Proteomes" id="UP000501690">
    <property type="component" value="Linkage Group LG5"/>
</dbReference>
<evidence type="ECO:0000313" key="6">
    <source>
        <dbReference type="Proteomes" id="UP000501690"/>
    </source>
</evidence>
<proteinExistence type="inferred from homology"/>
<dbReference type="PRINTS" id="PR00347">
    <property type="entry name" value="THAUMATIN"/>
</dbReference>
<dbReference type="EMBL" id="CP039349">
    <property type="protein sequence ID" value="QCD92286.1"/>
    <property type="molecule type" value="Genomic_DNA"/>
</dbReference>
<dbReference type="SUPFAM" id="SSF49870">
    <property type="entry name" value="Osmotin, thaumatin-like protein"/>
    <property type="match status" value="1"/>
</dbReference>
<evidence type="ECO:0000256" key="1">
    <source>
        <dbReference type="ARBA" id="ARBA00004613"/>
    </source>
</evidence>
<evidence type="ECO:0000256" key="4">
    <source>
        <dbReference type="ARBA" id="ARBA00023157"/>
    </source>
</evidence>
<dbReference type="CDD" id="cd09218">
    <property type="entry name" value="TLP-PA"/>
    <property type="match status" value="1"/>
</dbReference>
<name>A0A4D6LWB7_VIGUN</name>
<dbReference type="AlphaFoldDB" id="A0A4D6LWB7"/>
<dbReference type="InterPro" id="IPR001938">
    <property type="entry name" value="Thaumatin"/>
</dbReference>
<dbReference type="InterPro" id="IPR017949">
    <property type="entry name" value="Thaumatin_CS"/>
</dbReference>
<dbReference type="PROSITE" id="PS51367">
    <property type="entry name" value="THAUMATIN_2"/>
    <property type="match status" value="1"/>
</dbReference>
<dbReference type="InterPro" id="IPR037176">
    <property type="entry name" value="Osmotin/thaumatin-like_sf"/>
</dbReference>
<keyword evidence="4" id="KW-1015">Disulfide bond</keyword>
<evidence type="ECO:0000313" key="5">
    <source>
        <dbReference type="EMBL" id="QCD92286.1"/>
    </source>
</evidence>
<evidence type="ECO:0000256" key="3">
    <source>
        <dbReference type="ARBA" id="ARBA00022525"/>
    </source>
</evidence>